<dbReference type="GO" id="GO:0007165">
    <property type="term" value="P:signal transduction"/>
    <property type="evidence" value="ECO:0007669"/>
    <property type="project" value="InterPro"/>
</dbReference>
<proteinExistence type="predicted"/>
<sequence length="205" mass="23827">MGNKQNKHKAFCSLTEPMQLPQDKINIAVLGGSYTGKTSLCCQYVENKFPENEWDVLSYRKEITFEGQQLILEIVDTFGNEQFTAMRDLFIRESDLILLVYSVDNRTSFDELLRILEQIKLVKHKKFYTNSVMVVGNKKDIPEDKRQPGRSIPTAEGRELAENEEMSFMEVSALTREGVDDMFHNLITFAKDPCYRYHQNVKRAR</sequence>
<dbReference type="SUPFAM" id="SSF52540">
    <property type="entry name" value="P-loop containing nucleoside triphosphate hydrolases"/>
    <property type="match status" value="1"/>
</dbReference>
<evidence type="ECO:0000313" key="3">
    <source>
        <dbReference type="EMBL" id="CAE2306700.1"/>
    </source>
</evidence>
<accession>A0A7S4KVC1</accession>
<dbReference type="GO" id="GO:0003924">
    <property type="term" value="F:GTPase activity"/>
    <property type="evidence" value="ECO:0007669"/>
    <property type="project" value="InterPro"/>
</dbReference>
<dbReference type="InterPro" id="IPR020849">
    <property type="entry name" value="Small_GTPase_Ras-type"/>
</dbReference>
<dbReference type="InterPro" id="IPR005225">
    <property type="entry name" value="Small_GTP-bd"/>
</dbReference>
<dbReference type="Gene3D" id="3.40.50.300">
    <property type="entry name" value="P-loop containing nucleotide triphosphate hydrolases"/>
    <property type="match status" value="1"/>
</dbReference>
<dbReference type="PROSITE" id="PS51421">
    <property type="entry name" value="RAS"/>
    <property type="match status" value="1"/>
</dbReference>
<dbReference type="Pfam" id="PF00071">
    <property type="entry name" value="Ras"/>
    <property type="match status" value="1"/>
</dbReference>
<dbReference type="InterPro" id="IPR027417">
    <property type="entry name" value="P-loop_NTPase"/>
</dbReference>
<dbReference type="NCBIfam" id="TIGR00231">
    <property type="entry name" value="small_GTP"/>
    <property type="match status" value="1"/>
</dbReference>
<keyword evidence="2" id="KW-0342">GTP-binding</keyword>
<dbReference type="SMART" id="SM00175">
    <property type="entry name" value="RAB"/>
    <property type="match status" value="1"/>
</dbReference>
<keyword evidence="1" id="KW-0547">Nucleotide-binding</keyword>
<dbReference type="SMART" id="SM00173">
    <property type="entry name" value="RAS"/>
    <property type="match status" value="1"/>
</dbReference>
<reference evidence="3" key="1">
    <citation type="submission" date="2021-01" db="EMBL/GenBank/DDBJ databases">
        <authorList>
            <person name="Corre E."/>
            <person name="Pelletier E."/>
            <person name="Niang G."/>
            <person name="Scheremetjew M."/>
            <person name="Finn R."/>
            <person name="Kale V."/>
            <person name="Holt S."/>
            <person name="Cochrane G."/>
            <person name="Meng A."/>
            <person name="Brown T."/>
            <person name="Cohen L."/>
        </authorList>
    </citation>
    <scope>NUCLEOTIDE SEQUENCE</scope>
    <source>
        <strain evidence="3">SoJaBio B1-5/56/2</strain>
    </source>
</reference>
<evidence type="ECO:0000256" key="1">
    <source>
        <dbReference type="ARBA" id="ARBA00022741"/>
    </source>
</evidence>
<dbReference type="PROSITE" id="PS51420">
    <property type="entry name" value="RHO"/>
    <property type="match status" value="1"/>
</dbReference>
<dbReference type="GO" id="GO:0016020">
    <property type="term" value="C:membrane"/>
    <property type="evidence" value="ECO:0007669"/>
    <property type="project" value="InterPro"/>
</dbReference>
<dbReference type="PRINTS" id="PR00449">
    <property type="entry name" value="RASTRNSFRMNG"/>
</dbReference>
<gene>
    <name evidence="3" type="ORF">NAES01612_LOCUS11917</name>
</gene>
<dbReference type="AlphaFoldDB" id="A0A7S4KVC1"/>
<dbReference type="PROSITE" id="PS51419">
    <property type="entry name" value="RAB"/>
    <property type="match status" value="1"/>
</dbReference>
<dbReference type="PANTHER" id="PTHR24070">
    <property type="entry name" value="RAS, DI-RAS, AND RHEB FAMILY MEMBERS OF SMALL GTPASE SUPERFAMILY"/>
    <property type="match status" value="1"/>
</dbReference>
<protein>
    <submittedName>
        <fullName evidence="3">Uncharacterized protein</fullName>
    </submittedName>
</protein>
<organism evidence="3">
    <name type="scientific">Paramoeba aestuarina</name>
    <dbReference type="NCBI Taxonomy" id="180227"/>
    <lineage>
        <taxon>Eukaryota</taxon>
        <taxon>Amoebozoa</taxon>
        <taxon>Discosea</taxon>
        <taxon>Flabellinia</taxon>
        <taxon>Dactylopodida</taxon>
        <taxon>Paramoebidae</taxon>
        <taxon>Paramoeba</taxon>
    </lineage>
</organism>
<name>A0A7S4KVC1_9EUKA</name>
<dbReference type="InterPro" id="IPR001806">
    <property type="entry name" value="Small_GTPase"/>
</dbReference>
<dbReference type="EMBL" id="HBKR01018086">
    <property type="protein sequence ID" value="CAE2306700.1"/>
    <property type="molecule type" value="Transcribed_RNA"/>
</dbReference>
<dbReference type="GO" id="GO:0005525">
    <property type="term" value="F:GTP binding"/>
    <property type="evidence" value="ECO:0007669"/>
    <property type="project" value="UniProtKB-KW"/>
</dbReference>
<evidence type="ECO:0000256" key="2">
    <source>
        <dbReference type="ARBA" id="ARBA00023134"/>
    </source>
</evidence>
<dbReference type="SMART" id="SM00174">
    <property type="entry name" value="RHO"/>
    <property type="match status" value="1"/>
</dbReference>